<comment type="similarity">
    <text evidence="1">Belongs to the AHA1 family.</text>
</comment>
<dbReference type="EMBL" id="FZOF01000004">
    <property type="protein sequence ID" value="SNS27002.1"/>
    <property type="molecule type" value="Genomic_DNA"/>
</dbReference>
<feature type="domain" description="Activator of Hsp90 ATPase homologue 1/2-like C-terminal" evidence="2">
    <location>
        <begin position="26"/>
        <end position="133"/>
    </location>
</feature>
<evidence type="ECO:0000313" key="4">
    <source>
        <dbReference type="Proteomes" id="UP000198280"/>
    </source>
</evidence>
<keyword evidence="4" id="KW-1185">Reference proteome</keyword>
<dbReference type="CDD" id="cd08899">
    <property type="entry name" value="SRPBCC_CalC_Aha1-like_6"/>
    <property type="match status" value="1"/>
</dbReference>
<dbReference type="InterPro" id="IPR013538">
    <property type="entry name" value="ASHA1/2-like_C"/>
</dbReference>
<evidence type="ECO:0000256" key="1">
    <source>
        <dbReference type="ARBA" id="ARBA00006817"/>
    </source>
</evidence>
<dbReference type="OrthoDB" id="9803476at2"/>
<dbReference type="SUPFAM" id="SSF55961">
    <property type="entry name" value="Bet v1-like"/>
    <property type="match status" value="2"/>
</dbReference>
<proteinExistence type="inferred from homology"/>
<dbReference type="Gene3D" id="3.30.530.20">
    <property type="match status" value="2"/>
</dbReference>
<reference evidence="3 4" key="1">
    <citation type="submission" date="2017-06" db="EMBL/GenBank/DDBJ databases">
        <authorList>
            <person name="Kim H.J."/>
            <person name="Triplett B.A."/>
        </authorList>
    </citation>
    <scope>NUCLEOTIDE SEQUENCE [LARGE SCALE GENOMIC DNA]</scope>
    <source>
        <strain evidence="3 4">CGMCC 4.1858</strain>
    </source>
</reference>
<dbReference type="RefSeq" id="WP_089223459.1">
    <property type="nucleotide sequence ID" value="NZ_FZOF01000004.1"/>
</dbReference>
<sequence length="290" mass="31805">MTTDTGETLTTADGRTALRMERRLAHPPEKVWRALTEPGHLSKWFPSDVEMEPRVGGKVRFPFRHGEGETMEGEVVEWDPPHVVAYTWDEDVLRWELVPESLGSVLILTHTFADRPGAASFAAGWDACIAGIDPELAGEPVPAPGDMKAAHEHYVKEFGLDRGTAEELPVGWQVRFERQLTQPSATVWKTLLGGVAAPEVGGPVPRGFVVGDFAAGPVSELRPREVLAYPWDLHGRHEGTVRWELTRGTGHGARLVLTQTGVPEVPAALALDVWRDRVESLAAKLAAMPR</sequence>
<evidence type="ECO:0000259" key="2">
    <source>
        <dbReference type="Pfam" id="PF08327"/>
    </source>
</evidence>
<accession>A0A239D4C8</accession>
<dbReference type="InterPro" id="IPR023393">
    <property type="entry name" value="START-like_dom_sf"/>
</dbReference>
<dbReference type="Pfam" id="PF08327">
    <property type="entry name" value="AHSA1"/>
    <property type="match status" value="1"/>
</dbReference>
<name>A0A239D4C8_9ACTN</name>
<dbReference type="AlphaFoldDB" id="A0A239D4C8"/>
<gene>
    <name evidence="3" type="ORF">SAMN05216252_104373</name>
</gene>
<evidence type="ECO:0000313" key="3">
    <source>
        <dbReference type="EMBL" id="SNS27002.1"/>
    </source>
</evidence>
<organism evidence="3 4">
    <name type="scientific">Actinacidiphila glaucinigra</name>
    <dbReference type="NCBI Taxonomy" id="235986"/>
    <lineage>
        <taxon>Bacteria</taxon>
        <taxon>Bacillati</taxon>
        <taxon>Actinomycetota</taxon>
        <taxon>Actinomycetes</taxon>
        <taxon>Kitasatosporales</taxon>
        <taxon>Streptomycetaceae</taxon>
        <taxon>Actinacidiphila</taxon>
    </lineage>
</organism>
<dbReference type="Proteomes" id="UP000198280">
    <property type="component" value="Unassembled WGS sequence"/>
</dbReference>
<protein>
    <submittedName>
        <fullName evidence="3">Uncharacterized conserved protein YndB, AHSA1/START domain</fullName>
    </submittedName>
</protein>